<dbReference type="PaxDb" id="35128-Thaps32430"/>
<feature type="domain" description="Protein ENHANCED DISEASE RESISTANCE 2 C-terminal" evidence="1">
    <location>
        <begin position="1"/>
        <end position="206"/>
    </location>
</feature>
<sequence>WAEPNANSFRVRGKTYKSDSRKINAGSSLFRLIAADVVETDSRANTSGQPSDMPPFVFAVNIILPGPPNYHLVFYYAVDNMSLIDGSDGSPSSKLCNEFFFGDDDNFRDNTFKLIPQIIEGNFMVRKAVGSTPAIMGNKIKQTYVQGERFFELMIDTGSSSVAAGVIRICNGYAKMIVVDLAFLFEGYNERTLPERVLGCVRLKNVEFGKKLRFVESADD</sequence>
<dbReference type="AlphaFoldDB" id="B8BUJ3"/>
<dbReference type="InterPro" id="IPR045096">
    <property type="entry name" value="EDR2-like"/>
</dbReference>
<gene>
    <name evidence="2" type="ORF">THAPSDRAFT_32430</name>
</gene>
<feature type="non-terminal residue" evidence="2">
    <location>
        <position position="1"/>
    </location>
</feature>
<dbReference type="HOGENOM" id="CLU_053956_1_1_1"/>
<dbReference type="PANTHER" id="PTHR12136">
    <property type="entry name" value="ENHANCED DISEASE RESISTANCE-RELATED"/>
    <property type="match status" value="1"/>
</dbReference>
<dbReference type="KEGG" id="tps:THAPSDRAFT_32430"/>
<accession>B8BUJ3</accession>
<dbReference type="Pfam" id="PF07059">
    <property type="entry name" value="EDR2_C"/>
    <property type="match status" value="1"/>
</dbReference>
<dbReference type="Proteomes" id="UP000001449">
    <property type="component" value="Chromosome 2"/>
</dbReference>
<dbReference type="GeneID" id="7450377"/>
<dbReference type="eggNOG" id="ENOG502QS0N">
    <property type="taxonomic scope" value="Eukaryota"/>
</dbReference>
<evidence type="ECO:0000313" key="2">
    <source>
        <dbReference type="EMBL" id="EED94768.1"/>
    </source>
</evidence>
<name>B8BUJ3_THAPS</name>
<keyword evidence="3" id="KW-1185">Reference proteome</keyword>
<protein>
    <recommendedName>
        <fullName evidence="1">Protein ENHANCED DISEASE RESISTANCE 2 C-terminal domain-containing protein</fullName>
    </recommendedName>
</protein>
<dbReference type="OMA" id="RVCQIEI"/>
<organism evidence="2 3">
    <name type="scientific">Thalassiosira pseudonana</name>
    <name type="common">Marine diatom</name>
    <name type="synonym">Cyclotella nana</name>
    <dbReference type="NCBI Taxonomy" id="35128"/>
    <lineage>
        <taxon>Eukaryota</taxon>
        <taxon>Sar</taxon>
        <taxon>Stramenopiles</taxon>
        <taxon>Ochrophyta</taxon>
        <taxon>Bacillariophyta</taxon>
        <taxon>Coscinodiscophyceae</taxon>
        <taxon>Thalassiosirophycidae</taxon>
        <taxon>Thalassiosirales</taxon>
        <taxon>Thalassiosiraceae</taxon>
        <taxon>Thalassiosira</taxon>
    </lineage>
</organism>
<dbReference type="RefSeq" id="XP_002287325.1">
    <property type="nucleotide sequence ID" value="XM_002287289.1"/>
</dbReference>
<evidence type="ECO:0000313" key="3">
    <source>
        <dbReference type="Proteomes" id="UP000001449"/>
    </source>
</evidence>
<dbReference type="EMBL" id="CM000639">
    <property type="protein sequence ID" value="EED94768.1"/>
    <property type="molecule type" value="Genomic_DNA"/>
</dbReference>
<reference evidence="2 3" key="2">
    <citation type="journal article" date="2008" name="Nature">
        <title>The Phaeodactylum genome reveals the evolutionary history of diatom genomes.</title>
        <authorList>
            <person name="Bowler C."/>
            <person name="Allen A.E."/>
            <person name="Badger J.H."/>
            <person name="Grimwood J."/>
            <person name="Jabbari K."/>
            <person name="Kuo A."/>
            <person name="Maheswari U."/>
            <person name="Martens C."/>
            <person name="Maumus F."/>
            <person name="Otillar R.P."/>
            <person name="Rayko E."/>
            <person name="Salamov A."/>
            <person name="Vandepoele K."/>
            <person name="Beszteri B."/>
            <person name="Gruber A."/>
            <person name="Heijde M."/>
            <person name="Katinka M."/>
            <person name="Mock T."/>
            <person name="Valentin K."/>
            <person name="Verret F."/>
            <person name="Berges J.A."/>
            <person name="Brownlee C."/>
            <person name="Cadoret J.P."/>
            <person name="Chiovitti A."/>
            <person name="Choi C.J."/>
            <person name="Coesel S."/>
            <person name="De Martino A."/>
            <person name="Detter J.C."/>
            <person name="Durkin C."/>
            <person name="Falciatore A."/>
            <person name="Fournet J."/>
            <person name="Haruta M."/>
            <person name="Huysman M.J."/>
            <person name="Jenkins B.D."/>
            <person name="Jiroutova K."/>
            <person name="Jorgensen R.E."/>
            <person name="Joubert Y."/>
            <person name="Kaplan A."/>
            <person name="Kroger N."/>
            <person name="Kroth P.G."/>
            <person name="La Roche J."/>
            <person name="Lindquist E."/>
            <person name="Lommer M."/>
            <person name="Martin-Jezequel V."/>
            <person name="Lopez P.J."/>
            <person name="Lucas S."/>
            <person name="Mangogna M."/>
            <person name="McGinnis K."/>
            <person name="Medlin L.K."/>
            <person name="Montsant A."/>
            <person name="Oudot-Le Secq M.P."/>
            <person name="Napoli C."/>
            <person name="Obornik M."/>
            <person name="Parker M.S."/>
            <person name="Petit J.L."/>
            <person name="Porcel B.M."/>
            <person name="Poulsen N."/>
            <person name="Robison M."/>
            <person name="Rychlewski L."/>
            <person name="Rynearson T.A."/>
            <person name="Schmutz J."/>
            <person name="Shapiro H."/>
            <person name="Siaut M."/>
            <person name="Stanley M."/>
            <person name="Sussman M.R."/>
            <person name="Taylor A.R."/>
            <person name="Vardi A."/>
            <person name="von Dassow P."/>
            <person name="Vyverman W."/>
            <person name="Willis A."/>
            <person name="Wyrwicz L.S."/>
            <person name="Rokhsar D.S."/>
            <person name="Weissenbach J."/>
            <person name="Armbrust E.V."/>
            <person name="Green B.R."/>
            <person name="Van de Peer Y."/>
            <person name="Grigoriev I.V."/>
        </authorList>
    </citation>
    <scope>NUCLEOTIDE SEQUENCE [LARGE SCALE GENOMIC DNA]</scope>
    <source>
        <strain evidence="2 3">CCMP1335</strain>
    </source>
</reference>
<proteinExistence type="predicted"/>
<dbReference type="InParanoid" id="B8BUJ3"/>
<dbReference type="InterPro" id="IPR009769">
    <property type="entry name" value="EDR2_C"/>
</dbReference>
<dbReference type="PANTHER" id="PTHR12136:SF41">
    <property type="entry name" value="PLECKSTRIN HOMOLOGY (PH) AND LIPID-BINDING START DOMAINS-CONTAINING PROTEIN"/>
    <property type="match status" value="1"/>
</dbReference>
<evidence type="ECO:0000259" key="1">
    <source>
        <dbReference type="Pfam" id="PF07059"/>
    </source>
</evidence>
<reference evidence="2 3" key="1">
    <citation type="journal article" date="2004" name="Science">
        <title>The genome of the diatom Thalassiosira pseudonana: ecology, evolution, and metabolism.</title>
        <authorList>
            <person name="Armbrust E.V."/>
            <person name="Berges J.A."/>
            <person name="Bowler C."/>
            <person name="Green B.R."/>
            <person name="Martinez D."/>
            <person name="Putnam N.H."/>
            <person name="Zhou S."/>
            <person name="Allen A.E."/>
            <person name="Apt K.E."/>
            <person name="Bechner M."/>
            <person name="Brzezinski M.A."/>
            <person name="Chaal B.K."/>
            <person name="Chiovitti A."/>
            <person name="Davis A.K."/>
            <person name="Demarest M.S."/>
            <person name="Detter J.C."/>
            <person name="Glavina T."/>
            <person name="Goodstein D."/>
            <person name="Hadi M.Z."/>
            <person name="Hellsten U."/>
            <person name="Hildebrand M."/>
            <person name="Jenkins B.D."/>
            <person name="Jurka J."/>
            <person name="Kapitonov V.V."/>
            <person name="Kroger N."/>
            <person name="Lau W.W."/>
            <person name="Lane T.W."/>
            <person name="Larimer F.W."/>
            <person name="Lippmeier J.C."/>
            <person name="Lucas S."/>
            <person name="Medina M."/>
            <person name="Montsant A."/>
            <person name="Obornik M."/>
            <person name="Parker M.S."/>
            <person name="Palenik B."/>
            <person name="Pazour G.J."/>
            <person name="Richardson P.M."/>
            <person name="Rynearson T.A."/>
            <person name="Saito M.A."/>
            <person name="Schwartz D.C."/>
            <person name="Thamatrakoln K."/>
            <person name="Valentin K."/>
            <person name="Vardi A."/>
            <person name="Wilkerson F.P."/>
            <person name="Rokhsar D.S."/>
        </authorList>
    </citation>
    <scope>NUCLEOTIDE SEQUENCE [LARGE SCALE GENOMIC DNA]</scope>
    <source>
        <strain evidence="2 3">CCMP1335</strain>
    </source>
</reference>